<organism evidence="1 2">
    <name type="scientific">Tanacetum coccineum</name>
    <dbReference type="NCBI Taxonomy" id="301880"/>
    <lineage>
        <taxon>Eukaryota</taxon>
        <taxon>Viridiplantae</taxon>
        <taxon>Streptophyta</taxon>
        <taxon>Embryophyta</taxon>
        <taxon>Tracheophyta</taxon>
        <taxon>Spermatophyta</taxon>
        <taxon>Magnoliopsida</taxon>
        <taxon>eudicotyledons</taxon>
        <taxon>Gunneridae</taxon>
        <taxon>Pentapetalae</taxon>
        <taxon>asterids</taxon>
        <taxon>campanulids</taxon>
        <taxon>Asterales</taxon>
        <taxon>Asteraceae</taxon>
        <taxon>Asteroideae</taxon>
        <taxon>Anthemideae</taxon>
        <taxon>Anthemidinae</taxon>
        <taxon>Tanacetum</taxon>
    </lineage>
</organism>
<gene>
    <name evidence="1" type="ORF">Tco_0803047</name>
</gene>
<comment type="caution">
    <text evidence="1">The sequence shown here is derived from an EMBL/GenBank/DDBJ whole genome shotgun (WGS) entry which is preliminary data.</text>
</comment>
<keyword evidence="2" id="KW-1185">Reference proteome</keyword>
<proteinExistence type="predicted"/>
<dbReference type="Proteomes" id="UP001151760">
    <property type="component" value="Unassembled WGS sequence"/>
</dbReference>
<dbReference type="EMBL" id="BQNB010011859">
    <property type="protein sequence ID" value="GJS96079.1"/>
    <property type="molecule type" value="Genomic_DNA"/>
</dbReference>
<reference evidence="1" key="2">
    <citation type="submission" date="2022-01" db="EMBL/GenBank/DDBJ databases">
        <authorList>
            <person name="Yamashiro T."/>
            <person name="Shiraishi A."/>
            <person name="Satake H."/>
            <person name="Nakayama K."/>
        </authorList>
    </citation>
    <scope>NUCLEOTIDE SEQUENCE</scope>
</reference>
<evidence type="ECO:0008006" key="3">
    <source>
        <dbReference type="Google" id="ProtNLM"/>
    </source>
</evidence>
<evidence type="ECO:0000313" key="1">
    <source>
        <dbReference type="EMBL" id="GJS96079.1"/>
    </source>
</evidence>
<reference evidence="1" key="1">
    <citation type="journal article" date="2022" name="Int. J. Mol. Sci.">
        <title>Draft Genome of Tanacetum Coccineum: Genomic Comparison of Closely Related Tanacetum-Family Plants.</title>
        <authorList>
            <person name="Yamashiro T."/>
            <person name="Shiraishi A."/>
            <person name="Nakayama K."/>
            <person name="Satake H."/>
        </authorList>
    </citation>
    <scope>NUCLEOTIDE SEQUENCE</scope>
</reference>
<name>A0ABQ5A0G9_9ASTR</name>
<evidence type="ECO:0000313" key="2">
    <source>
        <dbReference type="Proteomes" id="UP001151760"/>
    </source>
</evidence>
<accession>A0ABQ5A0G9</accession>
<protein>
    <recommendedName>
        <fullName evidence="3">RNA-directed DNA polymerase, eukaryota, reverse transcriptase zinc-binding domain protein</fullName>
    </recommendedName>
</protein>
<sequence length="208" mass="23489">MVKNEFLNHFKNRFDRPKSVRPMLNMEFPHHLNSMQQLDLEAEVSNEEIKKAVWDCGVDKSPGPDGFTFGFYKRFWSLIDKRIVGAVKYFLFIQSSIPKGCNVIFHRLISEDTRRVMDAGHVRKALCLIPVMALTHIGGVFSINLSKSKLLGVVVSEDRVVQAANRIGCGVLKAPFAYLGSKVGGNMSRIKSWDEIVDKMVDPSFNGR</sequence>